<dbReference type="InterPro" id="IPR029062">
    <property type="entry name" value="Class_I_gatase-like"/>
</dbReference>
<dbReference type="Pfam" id="PF25596">
    <property type="entry name" value="CPSase_L_D1"/>
    <property type="match status" value="2"/>
</dbReference>
<dbReference type="GO" id="GO:0004151">
    <property type="term" value="F:dihydroorotase activity"/>
    <property type="evidence" value="ECO:0007669"/>
    <property type="project" value="UniProtKB-EC"/>
</dbReference>
<dbReference type="InterPro" id="IPR036914">
    <property type="entry name" value="MGS-like_dom_sf"/>
</dbReference>
<dbReference type="Pfam" id="PF00988">
    <property type="entry name" value="CPSase_sm_chain"/>
    <property type="match status" value="1"/>
</dbReference>
<comment type="catalytic activity">
    <reaction evidence="12">
        <text>(S)-dihydroorotate + H2O = N-carbamoyl-L-aspartate + H(+)</text>
        <dbReference type="Rhea" id="RHEA:24296"/>
        <dbReference type="ChEBI" id="CHEBI:15377"/>
        <dbReference type="ChEBI" id="CHEBI:15378"/>
        <dbReference type="ChEBI" id="CHEBI:30864"/>
        <dbReference type="ChEBI" id="CHEBI:32814"/>
        <dbReference type="EC" id="3.5.2.3"/>
    </reaction>
</comment>
<evidence type="ECO:0000256" key="12">
    <source>
        <dbReference type="ARBA" id="ARBA00048492"/>
    </source>
</evidence>
<dbReference type="PANTHER" id="PTHR11405">
    <property type="entry name" value="CARBAMOYLTRANSFERASE FAMILY MEMBER"/>
    <property type="match status" value="1"/>
</dbReference>
<dbReference type="InterPro" id="IPR035686">
    <property type="entry name" value="CPSase_GATase1"/>
</dbReference>
<evidence type="ECO:0000256" key="14">
    <source>
        <dbReference type="PROSITE-ProRule" id="PRU00409"/>
    </source>
</evidence>
<keyword evidence="6 14" id="KW-0547">Nucleotide-binding</keyword>
<gene>
    <name evidence="17" type="primary">CAD</name>
</gene>
<feature type="domain" description="ATP-grasp" evidence="15">
    <location>
        <begin position="469"/>
        <end position="678"/>
    </location>
</feature>
<organism evidence="17 18">
    <name type="scientific">Astatotilapia calliptera</name>
    <name type="common">Eastern happy</name>
    <name type="synonym">Chromis callipterus</name>
    <dbReference type="NCBI Taxonomy" id="8154"/>
    <lineage>
        <taxon>Eukaryota</taxon>
        <taxon>Metazoa</taxon>
        <taxon>Chordata</taxon>
        <taxon>Craniata</taxon>
        <taxon>Vertebrata</taxon>
        <taxon>Euteleostomi</taxon>
        <taxon>Actinopterygii</taxon>
        <taxon>Neopterygii</taxon>
        <taxon>Teleostei</taxon>
        <taxon>Neoteleostei</taxon>
        <taxon>Acanthomorphata</taxon>
        <taxon>Ovalentaria</taxon>
        <taxon>Cichlomorphae</taxon>
        <taxon>Cichliformes</taxon>
        <taxon>Cichlidae</taxon>
        <taxon>African cichlids</taxon>
        <taxon>Pseudocrenilabrinae</taxon>
        <taxon>Haplochromini</taxon>
        <taxon>Astatotilapia</taxon>
    </lineage>
</organism>
<evidence type="ECO:0000256" key="2">
    <source>
        <dbReference type="ARBA" id="ARBA00004880"/>
    </source>
</evidence>
<evidence type="ECO:0000256" key="8">
    <source>
        <dbReference type="ARBA" id="ARBA00022840"/>
    </source>
</evidence>
<dbReference type="InterPro" id="IPR058047">
    <property type="entry name" value="CPSase_preATP-grasp"/>
</dbReference>
<dbReference type="SUPFAM" id="SSF52317">
    <property type="entry name" value="Class I glutamine amidotransferase-like"/>
    <property type="match status" value="1"/>
</dbReference>
<comment type="catalytic activity">
    <reaction evidence="11">
        <text>hydrogencarbonate + NH4(+) + 2 ATP = carbamoyl phosphate + 2 ADP + phosphate + 2 H(+)</text>
        <dbReference type="Rhea" id="RHEA:18029"/>
        <dbReference type="ChEBI" id="CHEBI:15378"/>
        <dbReference type="ChEBI" id="CHEBI:17544"/>
        <dbReference type="ChEBI" id="CHEBI:28938"/>
        <dbReference type="ChEBI" id="CHEBI:30616"/>
        <dbReference type="ChEBI" id="CHEBI:43474"/>
        <dbReference type="ChEBI" id="CHEBI:58228"/>
        <dbReference type="ChEBI" id="CHEBI:456216"/>
        <dbReference type="EC" id="6.3.4.16"/>
    </reaction>
</comment>
<dbReference type="FunFam" id="3.40.50.880:FF:000006">
    <property type="entry name" value="Carbamoyl-phosphate synthase 1, mitochondrial"/>
    <property type="match status" value="1"/>
</dbReference>
<dbReference type="FunFam" id="3.40.50.1380:FF:000005">
    <property type="entry name" value="CAD protein-like isoform X1"/>
    <property type="match status" value="1"/>
</dbReference>
<dbReference type="InterPro" id="IPR005479">
    <property type="entry name" value="CPAse_ATP-bd"/>
</dbReference>
<evidence type="ECO:0000256" key="4">
    <source>
        <dbReference type="ARBA" id="ARBA00022598"/>
    </source>
</evidence>
<dbReference type="PROSITE" id="PS00866">
    <property type="entry name" value="CPSASE_1"/>
    <property type="match status" value="2"/>
</dbReference>
<dbReference type="Gene3D" id="3.30.1490.20">
    <property type="entry name" value="ATP-grasp fold, A domain"/>
    <property type="match status" value="1"/>
</dbReference>
<dbReference type="GO" id="GO:0046872">
    <property type="term" value="F:metal ion binding"/>
    <property type="evidence" value="ECO:0007669"/>
    <property type="project" value="InterPro"/>
</dbReference>
<comment type="similarity">
    <text evidence="10">In the 2nd section; belongs to the CarB family.</text>
</comment>
<reference evidence="18" key="2">
    <citation type="submission" date="2023-03" db="EMBL/GenBank/DDBJ databases">
        <authorList>
            <consortium name="Wellcome Sanger Institute Data Sharing"/>
        </authorList>
    </citation>
    <scope>NUCLEOTIDE SEQUENCE [LARGE SCALE GENOMIC DNA]</scope>
</reference>
<dbReference type="SUPFAM" id="SSF56059">
    <property type="entry name" value="Glutathione synthetase ATP-binding domain-like"/>
    <property type="match status" value="2"/>
</dbReference>
<sequence length="1430" mass="158837">SCNHYKKMANMATLILEDGTTFKGRQFGASVSVSGEVVFQTGMVGYPEALTDPSYRCQLLTLTYPLVGNYGVPMDEEGEFGLSKVSGYLNSSHWSSAKSLDQWLKEQGIPGLQGVDTRCLTKKIREKGTMLGKLIVDGTPEESIPFDNPDKRNLVREVSMKVTHQDGSFRITVVDCGIKYNQIRCLAQRGARVTVVPWDHPLDTADFDGLFVSNGPGDPQLCQATINNVRKVISVDQPKPVFGICLGHQLLSLVIGAKTYKMKYGNRGHNQPCIHNGTERCFITSQNHGFAVDPDTLPKDWDVLFTNANDHTNEGIVHNTKPLFSVQFHPEHMAGPTDLVGLFDVFIETVKDHKEGNTGKSGHVRSKKVLILGSGGLSIGQAGEFDYSGSQAIKALKEENIQTVLINPNIATVQTSKDLADKVYFLPITAEYVTQVIKNERPDGVLLTFGGQTALNCGVELTKLGVLEKYKVQVLGTPVSSIEMTEDRKIFVEKMEEINEHVAPSEAAVAAAERLGYPVLVRSAFALGGLGSGFANNREELTSLVTAAFAHTSQVLVDKSLKGWKEIEYEVVRDAYDNCVTVCNMENIDPLGIHTGESIVVAPSQTLNDREYNMLRNTAIKVIRHLGIVGECNIQYALNPESEQYYIIEVNARLSRSSALASKATGYPLAYVAAKLGLGIPLPQLKNSVTNSTTANFEPSLDYCVVKVPRWDLSKFLRVSTKIGSSMKSVGEVMAIGRSFEEAFQKALRMVDENCLVCCAPSAYQELQTPTDKRIFVLAAAFKAGYTVEKLYELTKIDRWFLHKMKNIADHELLLETYNQSSMPPEVMLKAKQLGFSDKQIALAVQSTELAVRKLRHDWSILPVVKQIDTVAAEWPAYTNYLYLTYHGTEDDLSFNDQHVMVIGSGVYRIGSSVEFDWCAVGSSNHLQMGYKTIMVNYNPETVSTDYDMCDRLYFDEISFEVVMDIYERENPEGVILSMGGQLPNNIAMSLHRQQCHILGTSPEFIDSAENRFKFSRMLDTIGISQPQWKELSDTESAVKFCETVGYPCLVRPSYVLSGAAMNVAYSDSDLEKYLSNAVAVSKEHPVVISKFIQEAKEIDVDAVACDGVVMGIAISEHVENAGVHSGDATLVTPPQDLNQKTIERIMQIVHAIGQELQVTGPFNLQLIAKDDQLKVIECNVRVSRSFPFVSKTLGVDLVALATQYIMGEDVEPVGLMKGKGIVGVKVPQFSFSRLAGADVVLGVEMTSTGEVACFGENRYEAYLKAMLSTGFKIPKKNILLSIGSYKVLKETLRLFKILSLSLFCLLVQVTAIDWPFEEYDSDECATKEKQRSIMNYLEENHFDLVINLSMRNSGGRRLSSFVTKGYRTRRMAIDYSVPLIIDIKCTKLFVQVRDLFFFFVVCFLFFELCRQTSTKIPGEVFWFLIESQV</sequence>
<evidence type="ECO:0000256" key="13">
    <source>
        <dbReference type="ARBA" id="ARBA00048816"/>
    </source>
</evidence>
<dbReference type="InterPro" id="IPR013815">
    <property type="entry name" value="ATP_grasp_subdomain_1"/>
</dbReference>
<dbReference type="Proteomes" id="UP000265100">
    <property type="component" value="Chromosome 15"/>
</dbReference>
<dbReference type="GO" id="GO:0006541">
    <property type="term" value="P:glutamine metabolic process"/>
    <property type="evidence" value="ECO:0007669"/>
    <property type="project" value="InterPro"/>
</dbReference>
<dbReference type="SUPFAM" id="SSF52021">
    <property type="entry name" value="Carbamoyl phosphate synthetase, small subunit N-terminal domain"/>
    <property type="match status" value="1"/>
</dbReference>
<dbReference type="FunFam" id="3.40.50.20:FF:000012">
    <property type="entry name" value="Carbamoyl-phosphate synthase 1, mitochondrial"/>
    <property type="match status" value="1"/>
</dbReference>
<dbReference type="NCBIfam" id="NF003671">
    <property type="entry name" value="PRK05294.1"/>
    <property type="match status" value="1"/>
</dbReference>
<dbReference type="NCBIfam" id="TIGR01368">
    <property type="entry name" value="CPSaseIIsmall"/>
    <property type="match status" value="1"/>
</dbReference>
<dbReference type="FunFam" id="3.40.50.20:FF:000002">
    <property type="entry name" value="Carbamoyl-phosphate synthase large chain"/>
    <property type="match status" value="1"/>
</dbReference>
<dbReference type="Gene3D" id="3.40.50.1380">
    <property type="entry name" value="Methylglyoxal synthase-like domain"/>
    <property type="match status" value="1"/>
</dbReference>
<dbReference type="Pfam" id="PF00117">
    <property type="entry name" value="GATase"/>
    <property type="match status" value="1"/>
</dbReference>
<dbReference type="PRINTS" id="PR00096">
    <property type="entry name" value="GATASE"/>
</dbReference>
<dbReference type="InterPro" id="IPR005483">
    <property type="entry name" value="CPSase_dom"/>
</dbReference>
<feature type="domain" description="ATP-grasp" evidence="15">
    <location>
        <begin position="1016"/>
        <end position="1207"/>
    </location>
</feature>
<dbReference type="GeneTree" id="ENSGT00940000157241"/>
<keyword evidence="8 14" id="KW-0067">ATP-binding</keyword>
<keyword evidence="3" id="KW-0021">Allosteric enzyme</keyword>
<evidence type="ECO:0000256" key="11">
    <source>
        <dbReference type="ARBA" id="ARBA00047359"/>
    </source>
</evidence>
<dbReference type="PRINTS" id="PR00098">
    <property type="entry name" value="CPSASE"/>
</dbReference>
<dbReference type="GO" id="GO:0004088">
    <property type="term" value="F:carbamoyl-phosphate synthase (glutamine-hydrolyzing) activity"/>
    <property type="evidence" value="ECO:0007669"/>
    <property type="project" value="UniProtKB-EC"/>
</dbReference>
<proteinExistence type="inferred from homology"/>
<dbReference type="GO" id="GO:0006526">
    <property type="term" value="P:L-arginine biosynthetic process"/>
    <property type="evidence" value="ECO:0007669"/>
    <property type="project" value="TreeGrafter"/>
</dbReference>
<dbReference type="FunFam" id="3.30.1490.20:FF:000001">
    <property type="entry name" value="Carbamoyl-phosphate synthase large chain"/>
    <property type="match status" value="1"/>
</dbReference>
<dbReference type="Gene3D" id="3.30.470.20">
    <property type="entry name" value="ATP-grasp fold, B domain"/>
    <property type="match status" value="2"/>
</dbReference>
<dbReference type="NCBIfam" id="NF009475">
    <property type="entry name" value="PRK12838.1"/>
    <property type="match status" value="1"/>
</dbReference>
<dbReference type="Gene3D" id="1.10.1030.10">
    <property type="entry name" value="Carbamoyl-phosphate synthetase, large subunit oligomerisation domain"/>
    <property type="match status" value="1"/>
</dbReference>
<keyword evidence="7" id="KW-0862">Zinc</keyword>
<reference evidence="17" key="3">
    <citation type="submission" date="2025-08" db="UniProtKB">
        <authorList>
            <consortium name="Ensembl"/>
        </authorList>
    </citation>
    <scope>IDENTIFICATION</scope>
</reference>
<dbReference type="PRINTS" id="PR00097">
    <property type="entry name" value="ANTSNTHASEII"/>
</dbReference>
<keyword evidence="4" id="KW-0436">Ligase</keyword>
<comment type="cofactor">
    <cofactor evidence="1">
        <name>Zn(2+)</name>
        <dbReference type="ChEBI" id="CHEBI:29105"/>
    </cofactor>
</comment>
<keyword evidence="5" id="KW-0677">Repeat</keyword>
<dbReference type="Ensembl" id="ENSACLT00000054286.1">
    <property type="protein sequence ID" value="ENSACLP00000062960.1"/>
    <property type="gene ID" value="ENSACLG00000002358.2"/>
</dbReference>
<dbReference type="Gene3D" id="3.50.30.20">
    <property type="entry name" value="Carbamoyl-phosphate synthase small subunit, N-terminal domain"/>
    <property type="match status" value="1"/>
</dbReference>
<dbReference type="GO" id="GO:0006207">
    <property type="term" value="P:'de novo' pyrimidine nucleobase biosynthetic process"/>
    <property type="evidence" value="ECO:0007669"/>
    <property type="project" value="InterPro"/>
</dbReference>
<dbReference type="InterPro" id="IPR006274">
    <property type="entry name" value="CarbamoylP_synth_ssu"/>
</dbReference>
<dbReference type="InterPro" id="IPR036897">
    <property type="entry name" value="CarbamoylP_synth_lsu_oligo_sf"/>
</dbReference>
<dbReference type="InterPro" id="IPR011761">
    <property type="entry name" value="ATP-grasp"/>
</dbReference>
<dbReference type="CDD" id="cd01744">
    <property type="entry name" value="GATase1_CPSase"/>
    <property type="match status" value="1"/>
</dbReference>
<dbReference type="InterPro" id="IPR016185">
    <property type="entry name" value="PreATP-grasp_dom_sf"/>
</dbReference>
<name>A0AAX7U2D9_ASTCA</name>
<dbReference type="Gene3D" id="3.40.50.880">
    <property type="match status" value="1"/>
</dbReference>
<dbReference type="NCBIfam" id="TIGR01369">
    <property type="entry name" value="CPSaseII_lrg"/>
    <property type="match status" value="1"/>
</dbReference>
<dbReference type="SUPFAM" id="SSF48108">
    <property type="entry name" value="Carbamoyl phosphate synthetase, large subunit connection domain"/>
    <property type="match status" value="1"/>
</dbReference>
<dbReference type="PRINTS" id="PR00099">
    <property type="entry name" value="CPSGATASE"/>
</dbReference>
<accession>A0AAX7U2D9</accession>
<dbReference type="PROSITE" id="PS50975">
    <property type="entry name" value="ATP_GRASP"/>
    <property type="match status" value="2"/>
</dbReference>
<feature type="domain" description="MGS-like" evidence="16">
    <location>
        <begin position="1272"/>
        <end position="1430"/>
    </location>
</feature>
<dbReference type="FunFam" id="1.10.1030.10:FF:000001">
    <property type="entry name" value="Carbamoyl-phosphate synthase large chain"/>
    <property type="match status" value="1"/>
</dbReference>
<dbReference type="GO" id="GO:0004087">
    <property type="term" value="F:carbamoyl-phosphate synthase (ammonia) activity"/>
    <property type="evidence" value="ECO:0007669"/>
    <property type="project" value="UniProtKB-EC"/>
</dbReference>
<evidence type="ECO:0000256" key="9">
    <source>
        <dbReference type="ARBA" id="ARBA00043968"/>
    </source>
</evidence>
<dbReference type="InterPro" id="IPR006275">
    <property type="entry name" value="CPSase_lsu"/>
</dbReference>
<dbReference type="SMART" id="SM01097">
    <property type="entry name" value="CPSase_sm_chain"/>
    <property type="match status" value="1"/>
</dbReference>
<evidence type="ECO:0000259" key="15">
    <source>
        <dbReference type="PROSITE" id="PS50975"/>
    </source>
</evidence>
<dbReference type="NCBIfam" id="NF009455">
    <property type="entry name" value="PRK12815.1"/>
    <property type="match status" value="1"/>
</dbReference>
<dbReference type="FunFam" id="3.30.470.20:FF:000004">
    <property type="entry name" value="Carbamoyl-phosphate synthase (glutamine-hydrolyzing)"/>
    <property type="match status" value="1"/>
</dbReference>
<evidence type="ECO:0000256" key="5">
    <source>
        <dbReference type="ARBA" id="ARBA00022737"/>
    </source>
</evidence>
<dbReference type="Pfam" id="PF02786">
    <property type="entry name" value="CPSase_L_D2"/>
    <property type="match status" value="2"/>
</dbReference>
<dbReference type="InterPro" id="IPR036480">
    <property type="entry name" value="CarbP_synth_ssu_N_sf"/>
</dbReference>
<comment type="similarity">
    <text evidence="9">In the 3rd section; belongs to the metallo-dependent hydrolases superfamily. DHOase family. CAD subfamily.</text>
</comment>
<evidence type="ECO:0008006" key="19">
    <source>
        <dbReference type="Google" id="ProtNLM"/>
    </source>
</evidence>
<dbReference type="InterPro" id="IPR017926">
    <property type="entry name" value="GATASE"/>
</dbReference>
<evidence type="ECO:0000256" key="3">
    <source>
        <dbReference type="ARBA" id="ARBA00022533"/>
    </source>
</evidence>
<dbReference type="SUPFAM" id="SSF52440">
    <property type="entry name" value="PreATP-grasp domain"/>
    <property type="match status" value="2"/>
</dbReference>
<dbReference type="InterPro" id="IPR005480">
    <property type="entry name" value="CPSase_lsu_oligo"/>
</dbReference>
<dbReference type="Pfam" id="PF02787">
    <property type="entry name" value="CPSase_L_D3"/>
    <property type="match status" value="1"/>
</dbReference>
<dbReference type="InterPro" id="IPR011607">
    <property type="entry name" value="MGS-like_dom"/>
</dbReference>
<evidence type="ECO:0000256" key="6">
    <source>
        <dbReference type="ARBA" id="ARBA00022741"/>
    </source>
</evidence>
<dbReference type="PROSITE" id="PS00867">
    <property type="entry name" value="CPSASE_2"/>
    <property type="match status" value="2"/>
</dbReference>
<evidence type="ECO:0000256" key="1">
    <source>
        <dbReference type="ARBA" id="ARBA00001947"/>
    </source>
</evidence>
<dbReference type="InterPro" id="IPR002474">
    <property type="entry name" value="CarbamoylP_synth_ssu_N"/>
</dbReference>
<comment type="pathway">
    <text evidence="2">Pyrimidine metabolism; UMP biosynthesis via de novo pathway; (S)-dihydroorotate from bicarbonate: step 3/3.</text>
</comment>
<dbReference type="GO" id="GO:0005524">
    <property type="term" value="F:ATP binding"/>
    <property type="evidence" value="ECO:0007669"/>
    <property type="project" value="UniProtKB-UniRule"/>
</dbReference>
<keyword evidence="18" id="KW-1185">Reference proteome</keyword>
<dbReference type="Gene3D" id="3.40.50.20">
    <property type="match status" value="2"/>
</dbReference>
<dbReference type="PROSITE" id="PS51855">
    <property type="entry name" value="MGS"/>
    <property type="match status" value="1"/>
</dbReference>
<reference evidence="17" key="4">
    <citation type="submission" date="2025-09" db="UniProtKB">
        <authorList>
            <consortium name="Ensembl"/>
        </authorList>
    </citation>
    <scope>IDENTIFICATION</scope>
</reference>
<evidence type="ECO:0000259" key="16">
    <source>
        <dbReference type="PROSITE" id="PS51855"/>
    </source>
</evidence>
<dbReference type="PROSITE" id="PS51273">
    <property type="entry name" value="GATASE_TYPE_1"/>
    <property type="match status" value="1"/>
</dbReference>
<evidence type="ECO:0000256" key="10">
    <source>
        <dbReference type="ARBA" id="ARBA00043998"/>
    </source>
</evidence>
<dbReference type="GO" id="GO:0005951">
    <property type="term" value="C:carbamoyl-phosphate synthase complex"/>
    <property type="evidence" value="ECO:0007669"/>
    <property type="project" value="TreeGrafter"/>
</dbReference>
<evidence type="ECO:0000256" key="7">
    <source>
        <dbReference type="ARBA" id="ARBA00022833"/>
    </source>
</evidence>
<dbReference type="FunFam" id="3.30.470.20:FF:000001">
    <property type="entry name" value="Carbamoyl-phosphate synthase large chain"/>
    <property type="match status" value="1"/>
</dbReference>
<evidence type="ECO:0000313" key="17">
    <source>
        <dbReference type="Ensembl" id="ENSACLP00000062960.1"/>
    </source>
</evidence>
<reference evidence="17 18" key="1">
    <citation type="submission" date="2018-05" db="EMBL/GenBank/DDBJ databases">
        <authorList>
            <person name="Datahose"/>
        </authorList>
    </citation>
    <scope>NUCLEOTIDE SEQUENCE</scope>
</reference>
<protein>
    <recommendedName>
        <fullName evidence="19">Carbamoyl-phosphate synthetase 2, aspartate transcarbamylase, and dihydroorotase</fullName>
    </recommendedName>
</protein>
<dbReference type="SMART" id="SM01096">
    <property type="entry name" value="CPSase_L_D3"/>
    <property type="match status" value="1"/>
</dbReference>
<dbReference type="HAMAP" id="MF_01209">
    <property type="entry name" value="CPSase_S_chain"/>
    <property type="match status" value="1"/>
</dbReference>
<dbReference type="SUPFAM" id="SSF52335">
    <property type="entry name" value="Methylglyoxal synthase-like"/>
    <property type="match status" value="1"/>
</dbReference>
<comment type="catalytic activity">
    <reaction evidence="13">
        <text>hydrogencarbonate + L-glutamine + 2 ATP + H2O = carbamoyl phosphate + L-glutamate + 2 ADP + phosphate + 2 H(+)</text>
        <dbReference type="Rhea" id="RHEA:18633"/>
        <dbReference type="ChEBI" id="CHEBI:15377"/>
        <dbReference type="ChEBI" id="CHEBI:15378"/>
        <dbReference type="ChEBI" id="CHEBI:17544"/>
        <dbReference type="ChEBI" id="CHEBI:29985"/>
        <dbReference type="ChEBI" id="CHEBI:30616"/>
        <dbReference type="ChEBI" id="CHEBI:43474"/>
        <dbReference type="ChEBI" id="CHEBI:58228"/>
        <dbReference type="ChEBI" id="CHEBI:58359"/>
        <dbReference type="ChEBI" id="CHEBI:456216"/>
        <dbReference type="EC" id="6.3.5.5"/>
    </reaction>
</comment>
<evidence type="ECO:0000313" key="18">
    <source>
        <dbReference type="Proteomes" id="UP000265100"/>
    </source>
</evidence>
<dbReference type="PANTHER" id="PTHR11405:SF5">
    <property type="entry name" value="CAD PROTEIN"/>
    <property type="match status" value="1"/>
</dbReference>